<feature type="binding site" evidence="4">
    <location>
        <position position="95"/>
    </location>
    <ligand>
        <name>Zn(2+)</name>
        <dbReference type="ChEBI" id="CHEBI:29105"/>
    </ligand>
</feature>
<dbReference type="Pfam" id="PF00484">
    <property type="entry name" value="Pro_CA"/>
    <property type="match status" value="1"/>
</dbReference>
<organism evidence="6 7">
    <name type="scientific">Glonium stellatum</name>
    <dbReference type="NCBI Taxonomy" id="574774"/>
    <lineage>
        <taxon>Eukaryota</taxon>
        <taxon>Fungi</taxon>
        <taxon>Dikarya</taxon>
        <taxon>Ascomycota</taxon>
        <taxon>Pezizomycotina</taxon>
        <taxon>Dothideomycetes</taxon>
        <taxon>Pleosporomycetidae</taxon>
        <taxon>Gloniales</taxon>
        <taxon>Gloniaceae</taxon>
        <taxon>Glonium</taxon>
    </lineage>
</organism>
<dbReference type="CDD" id="cd03379">
    <property type="entry name" value="beta_CA_cladeD"/>
    <property type="match status" value="1"/>
</dbReference>
<evidence type="ECO:0000256" key="5">
    <source>
        <dbReference type="RuleBase" id="RU003956"/>
    </source>
</evidence>
<dbReference type="AlphaFoldDB" id="A0A8E2F8Q3"/>
<dbReference type="GO" id="GO:0008270">
    <property type="term" value="F:zinc ion binding"/>
    <property type="evidence" value="ECO:0007669"/>
    <property type="project" value="UniProtKB-UniRule"/>
</dbReference>
<dbReference type="PANTHER" id="PTHR43175:SF3">
    <property type="entry name" value="CARBON DISULFIDE HYDROLASE"/>
    <property type="match status" value="1"/>
</dbReference>
<sequence length="175" mass="19184">MSPTVAELLERNRQLAATHEPSPTLSEMGKEGKSPPKILIVTCVDPRCNPAEFLGLNTGDALVFRNICGHITPVLKDIAAFDVFLGLSDIMVIHHTDCGATHFTDDFIRDGLKKRFPTNGDIDSMSFGAITDLEQSVKDDLEILRKSPLITKELAERSVGFVYDIKSGLLTAVEE</sequence>
<evidence type="ECO:0000313" key="6">
    <source>
        <dbReference type="EMBL" id="OCL12161.1"/>
    </source>
</evidence>
<dbReference type="InterPro" id="IPR036874">
    <property type="entry name" value="Carbonic_anhydrase_sf"/>
</dbReference>
<keyword evidence="2 4" id="KW-0479">Metal-binding</keyword>
<dbReference type="InterPro" id="IPR001765">
    <property type="entry name" value="Carbonic_anhydrase"/>
</dbReference>
<evidence type="ECO:0000256" key="4">
    <source>
        <dbReference type="PIRSR" id="PIRSR601765-1"/>
    </source>
</evidence>
<feature type="binding site" evidence="4">
    <location>
        <position position="98"/>
    </location>
    <ligand>
        <name>Zn(2+)</name>
        <dbReference type="ChEBI" id="CHEBI:29105"/>
    </ligand>
</feature>
<dbReference type="Gene3D" id="3.40.1050.10">
    <property type="entry name" value="Carbonic anhydrase"/>
    <property type="match status" value="1"/>
</dbReference>
<dbReference type="SMART" id="SM00947">
    <property type="entry name" value="Pro_CA"/>
    <property type="match status" value="1"/>
</dbReference>
<dbReference type="Proteomes" id="UP000250140">
    <property type="component" value="Unassembled WGS sequence"/>
</dbReference>
<accession>A0A8E2F8Q3</accession>
<reference evidence="6 7" key="1">
    <citation type="journal article" date="2016" name="Nat. Commun.">
        <title>Ectomycorrhizal ecology is imprinted in the genome of the dominant symbiotic fungus Cenococcum geophilum.</title>
        <authorList>
            <consortium name="DOE Joint Genome Institute"/>
            <person name="Peter M."/>
            <person name="Kohler A."/>
            <person name="Ohm R.A."/>
            <person name="Kuo A."/>
            <person name="Krutzmann J."/>
            <person name="Morin E."/>
            <person name="Arend M."/>
            <person name="Barry K.W."/>
            <person name="Binder M."/>
            <person name="Choi C."/>
            <person name="Clum A."/>
            <person name="Copeland A."/>
            <person name="Grisel N."/>
            <person name="Haridas S."/>
            <person name="Kipfer T."/>
            <person name="LaButti K."/>
            <person name="Lindquist E."/>
            <person name="Lipzen A."/>
            <person name="Maire R."/>
            <person name="Meier B."/>
            <person name="Mihaltcheva S."/>
            <person name="Molinier V."/>
            <person name="Murat C."/>
            <person name="Poggeler S."/>
            <person name="Quandt C.A."/>
            <person name="Sperisen C."/>
            <person name="Tritt A."/>
            <person name="Tisserant E."/>
            <person name="Crous P.W."/>
            <person name="Henrissat B."/>
            <person name="Nehls U."/>
            <person name="Egli S."/>
            <person name="Spatafora J.W."/>
            <person name="Grigoriev I.V."/>
            <person name="Martin F.M."/>
        </authorList>
    </citation>
    <scope>NUCLEOTIDE SEQUENCE [LARGE SCALE GENOMIC DNA]</scope>
    <source>
        <strain evidence="6 7">CBS 207.34</strain>
    </source>
</reference>
<comment type="catalytic activity">
    <reaction evidence="5">
        <text>hydrogencarbonate + H(+) = CO2 + H2O</text>
        <dbReference type="Rhea" id="RHEA:10748"/>
        <dbReference type="ChEBI" id="CHEBI:15377"/>
        <dbReference type="ChEBI" id="CHEBI:15378"/>
        <dbReference type="ChEBI" id="CHEBI:16526"/>
        <dbReference type="ChEBI" id="CHEBI:17544"/>
        <dbReference type="EC" id="4.2.1.1"/>
    </reaction>
</comment>
<dbReference type="PANTHER" id="PTHR43175">
    <property type="entry name" value="CARBONIC ANHYDRASE"/>
    <property type="match status" value="1"/>
</dbReference>
<evidence type="ECO:0000256" key="2">
    <source>
        <dbReference type="ARBA" id="ARBA00022723"/>
    </source>
</evidence>
<name>A0A8E2F8Q3_9PEZI</name>
<feature type="binding site" evidence="4">
    <location>
        <position position="45"/>
    </location>
    <ligand>
        <name>Zn(2+)</name>
        <dbReference type="ChEBI" id="CHEBI:29105"/>
    </ligand>
</feature>
<evidence type="ECO:0000313" key="7">
    <source>
        <dbReference type="Proteomes" id="UP000250140"/>
    </source>
</evidence>
<comment type="function">
    <text evidence="5">Reversible hydration of carbon dioxide.</text>
</comment>
<dbReference type="EMBL" id="KV748914">
    <property type="protein sequence ID" value="OCL12161.1"/>
    <property type="molecule type" value="Genomic_DNA"/>
</dbReference>
<keyword evidence="5" id="KW-0456">Lyase</keyword>
<comment type="cofactor">
    <cofactor evidence="4">
        <name>Zn(2+)</name>
        <dbReference type="ChEBI" id="CHEBI:29105"/>
    </cofactor>
    <text evidence="4">Binds 1 zinc ion per subunit.</text>
</comment>
<protein>
    <recommendedName>
        <fullName evidence="5">Carbonic anhydrase</fullName>
        <ecNumber evidence="5">4.2.1.1</ecNumber>
    </recommendedName>
    <alternativeName>
        <fullName evidence="5">Carbonate dehydratase</fullName>
    </alternativeName>
</protein>
<proteinExistence type="inferred from homology"/>
<dbReference type="GO" id="GO:0004089">
    <property type="term" value="F:carbonate dehydratase activity"/>
    <property type="evidence" value="ECO:0007669"/>
    <property type="project" value="UniProtKB-UniRule"/>
</dbReference>
<dbReference type="SUPFAM" id="SSF53056">
    <property type="entry name" value="beta-carbonic anhydrase, cab"/>
    <property type="match status" value="1"/>
</dbReference>
<dbReference type="EC" id="4.2.1.1" evidence="5"/>
<keyword evidence="3 4" id="KW-0862">Zinc</keyword>
<evidence type="ECO:0000256" key="3">
    <source>
        <dbReference type="ARBA" id="ARBA00022833"/>
    </source>
</evidence>
<feature type="binding site" evidence="4">
    <location>
        <position position="43"/>
    </location>
    <ligand>
        <name>Zn(2+)</name>
        <dbReference type="ChEBI" id="CHEBI:29105"/>
    </ligand>
</feature>
<gene>
    <name evidence="6" type="ORF">AOQ84DRAFT_162906</name>
</gene>
<evidence type="ECO:0000256" key="1">
    <source>
        <dbReference type="ARBA" id="ARBA00006217"/>
    </source>
</evidence>
<comment type="similarity">
    <text evidence="1 5">Belongs to the beta-class carbonic anhydrase family.</text>
</comment>
<keyword evidence="7" id="KW-1185">Reference proteome</keyword>
<dbReference type="OrthoDB" id="10248475at2759"/>